<name>A0ACB6ZTE7_THEGA</name>
<gene>
    <name evidence="1" type="ORF">BDM02DRAFT_3178060</name>
</gene>
<proteinExistence type="predicted"/>
<keyword evidence="2" id="KW-1185">Reference proteome</keyword>
<reference evidence="1" key="2">
    <citation type="journal article" date="2020" name="Nat. Commun.">
        <title>Large-scale genome sequencing of mycorrhizal fungi provides insights into the early evolution of symbiotic traits.</title>
        <authorList>
            <person name="Miyauchi S."/>
            <person name="Kiss E."/>
            <person name="Kuo A."/>
            <person name="Drula E."/>
            <person name="Kohler A."/>
            <person name="Sanchez-Garcia M."/>
            <person name="Morin E."/>
            <person name="Andreopoulos B."/>
            <person name="Barry K.W."/>
            <person name="Bonito G."/>
            <person name="Buee M."/>
            <person name="Carver A."/>
            <person name="Chen C."/>
            <person name="Cichocki N."/>
            <person name="Clum A."/>
            <person name="Culley D."/>
            <person name="Crous P.W."/>
            <person name="Fauchery L."/>
            <person name="Girlanda M."/>
            <person name="Hayes R.D."/>
            <person name="Keri Z."/>
            <person name="LaButti K."/>
            <person name="Lipzen A."/>
            <person name="Lombard V."/>
            <person name="Magnuson J."/>
            <person name="Maillard F."/>
            <person name="Murat C."/>
            <person name="Nolan M."/>
            <person name="Ohm R.A."/>
            <person name="Pangilinan J."/>
            <person name="Pereira M.F."/>
            <person name="Perotto S."/>
            <person name="Peter M."/>
            <person name="Pfister S."/>
            <person name="Riley R."/>
            <person name="Sitrit Y."/>
            <person name="Stielow J.B."/>
            <person name="Szollosi G."/>
            <person name="Zifcakova L."/>
            <person name="Stursova M."/>
            <person name="Spatafora J.W."/>
            <person name="Tedersoo L."/>
            <person name="Vaario L.M."/>
            <person name="Yamada A."/>
            <person name="Yan M."/>
            <person name="Wang P."/>
            <person name="Xu J."/>
            <person name="Bruns T."/>
            <person name="Baldrian P."/>
            <person name="Vilgalys R."/>
            <person name="Dunand C."/>
            <person name="Henrissat B."/>
            <person name="Grigoriev I.V."/>
            <person name="Hibbett D."/>
            <person name="Nagy L.G."/>
            <person name="Martin F.M."/>
        </authorList>
    </citation>
    <scope>NUCLEOTIDE SEQUENCE</scope>
    <source>
        <strain evidence="1">P2</strain>
    </source>
</reference>
<organism evidence="1 2">
    <name type="scientific">Thelephora ganbajun</name>
    <name type="common">Ganba fungus</name>
    <dbReference type="NCBI Taxonomy" id="370292"/>
    <lineage>
        <taxon>Eukaryota</taxon>
        <taxon>Fungi</taxon>
        <taxon>Dikarya</taxon>
        <taxon>Basidiomycota</taxon>
        <taxon>Agaricomycotina</taxon>
        <taxon>Agaricomycetes</taxon>
        <taxon>Thelephorales</taxon>
        <taxon>Thelephoraceae</taxon>
        <taxon>Thelephora</taxon>
    </lineage>
</organism>
<sequence>MHPRNPYNQPPDFLALAKSHPSLLPHIIQTANGPTINFKSETALRHLTQALLQKDFSLNVQLPIDRLCPPVPNRLNYILWIQDVLDPFHSAPVVPVKAIDIGTGASCIYPLLGCRISSSWNFIATETDPSSYECASINITSNGLQSRIQLHKAQAHEPILSPLLGPGVFDFAMCNPPFYSNREEIEKKTAEKEFSPSAVCTGADTEMITPGGESAFVRQIVAESLIYRTRCRWFTSMLGKLSSLTDVVNSLRENGVENYAITEFVQGQTRRWAIGWSFGDDRLPDSVSRISNQSLHSLMPPHNTIRQPLSPADGIVVLQKLKQVLSTTEGVAVTQEHTTPDEVTIRLTTTGNTWSRAARRKKLKAPSGEMPQETSLSPAAPFNWVRGRDRALFESFCSHISRKVASDSSS</sequence>
<accession>A0ACB6ZTE7</accession>
<evidence type="ECO:0000313" key="1">
    <source>
        <dbReference type="EMBL" id="KAF9652807.1"/>
    </source>
</evidence>
<dbReference type="EMBL" id="MU117967">
    <property type="protein sequence ID" value="KAF9652807.1"/>
    <property type="molecule type" value="Genomic_DNA"/>
</dbReference>
<reference evidence="1" key="1">
    <citation type="submission" date="2019-10" db="EMBL/GenBank/DDBJ databases">
        <authorList>
            <consortium name="DOE Joint Genome Institute"/>
            <person name="Kuo A."/>
            <person name="Miyauchi S."/>
            <person name="Kiss E."/>
            <person name="Drula E."/>
            <person name="Kohler A."/>
            <person name="Sanchez-Garcia M."/>
            <person name="Andreopoulos B."/>
            <person name="Barry K.W."/>
            <person name="Bonito G."/>
            <person name="Buee M."/>
            <person name="Carver A."/>
            <person name="Chen C."/>
            <person name="Cichocki N."/>
            <person name="Clum A."/>
            <person name="Culley D."/>
            <person name="Crous P.W."/>
            <person name="Fauchery L."/>
            <person name="Girlanda M."/>
            <person name="Hayes R."/>
            <person name="Keri Z."/>
            <person name="Labutti K."/>
            <person name="Lipzen A."/>
            <person name="Lombard V."/>
            <person name="Magnuson J."/>
            <person name="Maillard F."/>
            <person name="Morin E."/>
            <person name="Murat C."/>
            <person name="Nolan M."/>
            <person name="Ohm R."/>
            <person name="Pangilinan J."/>
            <person name="Pereira M."/>
            <person name="Perotto S."/>
            <person name="Peter M."/>
            <person name="Riley R."/>
            <person name="Sitrit Y."/>
            <person name="Stielow B."/>
            <person name="Szollosi G."/>
            <person name="Zifcakova L."/>
            <person name="Stursova M."/>
            <person name="Spatafora J.W."/>
            <person name="Tedersoo L."/>
            <person name="Vaario L.-M."/>
            <person name="Yamada A."/>
            <person name="Yan M."/>
            <person name="Wang P."/>
            <person name="Xu J."/>
            <person name="Bruns T."/>
            <person name="Baldrian P."/>
            <person name="Vilgalys R."/>
            <person name="Henrissat B."/>
            <person name="Grigoriev I.V."/>
            <person name="Hibbett D."/>
            <person name="Nagy L.G."/>
            <person name="Martin F.M."/>
        </authorList>
    </citation>
    <scope>NUCLEOTIDE SEQUENCE</scope>
    <source>
        <strain evidence="1">P2</strain>
    </source>
</reference>
<dbReference type="Proteomes" id="UP000886501">
    <property type="component" value="Unassembled WGS sequence"/>
</dbReference>
<evidence type="ECO:0000313" key="2">
    <source>
        <dbReference type="Proteomes" id="UP000886501"/>
    </source>
</evidence>
<comment type="caution">
    <text evidence="1">The sequence shown here is derived from an EMBL/GenBank/DDBJ whole genome shotgun (WGS) entry which is preliminary data.</text>
</comment>
<protein>
    <submittedName>
        <fullName evidence="1">S-adenosyl-L-methionine dependent methyltransferase</fullName>
    </submittedName>
</protein>
<keyword evidence="1" id="KW-0808">Transferase</keyword>
<keyword evidence="1" id="KW-0489">Methyltransferase</keyword>